<proteinExistence type="predicted"/>
<dbReference type="CDD" id="cd11887">
    <property type="entry name" value="SH3_Bbc1"/>
    <property type="match status" value="1"/>
</dbReference>
<feature type="compositionally biased region" description="Basic and acidic residues" evidence="3">
    <location>
        <begin position="857"/>
        <end position="871"/>
    </location>
</feature>
<dbReference type="OrthoDB" id="207120at2759"/>
<dbReference type="InterPro" id="IPR035552">
    <property type="entry name" value="Mti1_SH3"/>
</dbReference>
<organism evidence="5 6">
    <name type="scientific">Hortaea werneckii</name>
    <name type="common">Black yeast</name>
    <name type="synonym">Cladosporium werneckii</name>
    <dbReference type="NCBI Taxonomy" id="91943"/>
    <lineage>
        <taxon>Eukaryota</taxon>
        <taxon>Fungi</taxon>
        <taxon>Dikarya</taxon>
        <taxon>Ascomycota</taxon>
        <taxon>Pezizomycotina</taxon>
        <taxon>Dothideomycetes</taxon>
        <taxon>Dothideomycetidae</taxon>
        <taxon>Mycosphaerellales</taxon>
        <taxon>Teratosphaeriaceae</taxon>
        <taxon>Hortaea</taxon>
    </lineage>
</organism>
<reference evidence="5 6" key="1">
    <citation type="journal article" date="2018" name="BMC Genomics">
        <title>Genomic evidence for intraspecific hybridization in a clonal and extremely halotolerant yeast.</title>
        <authorList>
            <person name="Gostincar C."/>
            <person name="Stajich J.E."/>
            <person name="Zupancic J."/>
            <person name="Zalar P."/>
            <person name="Gunde-Cimerman N."/>
        </authorList>
    </citation>
    <scope>NUCLEOTIDE SEQUENCE [LARGE SCALE GENOMIC DNA]</scope>
    <source>
        <strain evidence="5 6">EXF-6656</strain>
    </source>
</reference>
<dbReference type="PROSITE" id="PS50002">
    <property type="entry name" value="SH3"/>
    <property type="match status" value="1"/>
</dbReference>
<feature type="compositionally biased region" description="Basic and acidic residues" evidence="3">
    <location>
        <begin position="506"/>
        <end position="517"/>
    </location>
</feature>
<feature type="compositionally biased region" description="Low complexity" evidence="3">
    <location>
        <begin position="793"/>
        <end position="802"/>
    </location>
</feature>
<feature type="compositionally biased region" description="Polar residues" evidence="3">
    <location>
        <begin position="728"/>
        <end position="738"/>
    </location>
</feature>
<protein>
    <recommendedName>
        <fullName evidence="4">SH3 domain-containing protein</fullName>
    </recommendedName>
</protein>
<evidence type="ECO:0000313" key="6">
    <source>
        <dbReference type="Proteomes" id="UP000281245"/>
    </source>
</evidence>
<accession>A0A3M6X1D8</accession>
<feature type="domain" description="SH3" evidence="4">
    <location>
        <begin position="3"/>
        <end position="67"/>
    </location>
</feature>
<feature type="compositionally biased region" description="Low complexity" evidence="3">
    <location>
        <begin position="247"/>
        <end position="259"/>
    </location>
</feature>
<feature type="compositionally biased region" description="Pro residues" evidence="3">
    <location>
        <begin position="677"/>
        <end position="705"/>
    </location>
</feature>
<dbReference type="InterPro" id="IPR001452">
    <property type="entry name" value="SH3_domain"/>
</dbReference>
<feature type="compositionally biased region" description="Polar residues" evidence="3">
    <location>
        <begin position="765"/>
        <end position="780"/>
    </location>
</feature>
<dbReference type="InterPro" id="IPR057402">
    <property type="entry name" value="AIM3_BBC1_C"/>
</dbReference>
<dbReference type="PRINTS" id="PR00452">
    <property type="entry name" value="SH3DOMAIN"/>
</dbReference>
<feature type="compositionally biased region" description="Basic and acidic residues" evidence="3">
    <location>
        <begin position="260"/>
        <end position="279"/>
    </location>
</feature>
<feature type="compositionally biased region" description="Polar residues" evidence="3">
    <location>
        <begin position="1030"/>
        <end position="1043"/>
    </location>
</feature>
<dbReference type="InterPro" id="IPR036028">
    <property type="entry name" value="SH3-like_dom_sf"/>
</dbReference>
<dbReference type="PANTHER" id="PTHR46026">
    <property type="entry name" value="RHO-TYPE GUANINE NUCLEOTIDE EXCHANGE FACTOR, ISOFORM F"/>
    <property type="match status" value="1"/>
</dbReference>
<dbReference type="EMBL" id="QWIJ01000275">
    <property type="protein sequence ID" value="RMX84572.1"/>
    <property type="molecule type" value="Genomic_DNA"/>
</dbReference>
<feature type="compositionally biased region" description="Pro residues" evidence="3">
    <location>
        <begin position="154"/>
        <end position="165"/>
    </location>
</feature>
<feature type="compositionally biased region" description="Basic and acidic residues" evidence="3">
    <location>
        <begin position="343"/>
        <end position="362"/>
    </location>
</feature>
<dbReference type="Gene3D" id="2.30.30.40">
    <property type="entry name" value="SH3 Domains"/>
    <property type="match status" value="1"/>
</dbReference>
<dbReference type="PANTHER" id="PTHR46026:SF1">
    <property type="entry name" value="RHO-TYPE GUANINE NUCLEOTIDE EXCHANGE FACTOR, ISOFORM F"/>
    <property type="match status" value="1"/>
</dbReference>
<feature type="compositionally biased region" description="Basic and acidic residues" evidence="3">
    <location>
        <begin position="1189"/>
        <end position="1200"/>
    </location>
</feature>
<feature type="region of interest" description="Disordered" evidence="3">
    <location>
        <begin position="1176"/>
        <end position="1202"/>
    </location>
</feature>
<feature type="compositionally biased region" description="Acidic residues" evidence="3">
    <location>
        <begin position="488"/>
        <end position="505"/>
    </location>
</feature>
<evidence type="ECO:0000313" key="5">
    <source>
        <dbReference type="EMBL" id="RMX84572.1"/>
    </source>
</evidence>
<feature type="compositionally biased region" description="Low complexity" evidence="3">
    <location>
        <begin position="819"/>
        <end position="828"/>
    </location>
</feature>
<name>A0A3M6X1D8_HORWE</name>
<dbReference type="VEuPathDB" id="FungiDB:BTJ68_06317"/>
<feature type="compositionally biased region" description="Pro residues" evidence="3">
    <location>
        <begin position="953"/>
        <end position="974"/>
    </location>
</feature>
<sequence length="1347" mass="142247">MAAPPFKVRALYEYASEHDDDLKFKEGQVIQVTEEEGDDWYVGEYADAAGTRQEGLFPRNFVEKVEPEVPQRPARSGRPKSGVVSSPPPPQPPPPEEEDQGQEAESKGIEPEEPDVPGPPVPAASKPEQQQPPPIDSLAASSKQADDVTSPPSATQPPPPSPPAPQTDARAETPPSSKPAAEPAASQPAKAAPPPVAPKSNAFKDRIAAFNKPEAAPIAPMNAGKPQRNDYIKKPFVAPPPSKNAYVPPVQKQEPVQKPYIREEDPEIKQRQEDDRKAAEAAGLTGESEPPPKSAGGEAAEDEEDAPKPMTLKERMALLQREQEAQRARQAEASQKKKPPVKRASESEHGETGEGEEPRESVRSPGSERQSLDVSRDRPRGTSGQRRSEAPMSPVQAVPEHEILSGGEEADQSAAGEMTEDDSGTLGGGPEEAEDKHPPSSSGPRVPSRSGSGVGAFPIPQAAPPPPARESSVGGGDGTTAGSRTADDQEAEGEEEEEEEEVDEEEARKQRLRERMARLAGGQGAGGPFNPFGAPPPMAPPKKKSSTKDRKETGEEGPASPKQEQGPQMIAIPGMGGAPPVPGRDKETVASPEAVSRTSTGEMGGAEDEAPLSPPPRRSTQEERSSAPTPPRRSMQEEGRPMSGGAPPVPKEAFADQTRADRPVPPPPGASAERDAPPPPPSDSSRPTPRPPPAESRPVPPPPPAGAASQQPPMSPAPGYQTDDEMSMQDQRSSTGTSGPEAPLPIRTGGAPPVPSREQPMSPGRQRTSGYFGSEPSSATSDKRSSRPPIPGTQPQSPSMTSPRPPPPPPPGGAPAPPSRQGTDFSSQEQDEDEDVTERGESDYEGDYDTDIASSAKHKDALKSGHAREGSLDDSTTTGDEGTPVSTPGPAPAAAAPSQPRAVPPPPPGRPSVDAPRAPPPAPPSAREPTAGDDGEYDPYNYNASGSSAAPARAPPPPVPGAVPVAAPPIPPEPSAEKEEVEESSADDMPGPDTSSLPAAPSAPVSRKSMERPPPPPPGSASGTPPMPSRTSTRQSLDVSRQMSMGRKSMDAGRPSGDQLGQIAGEIDLAPESMWWTNQDPLPPVLANRNGLDILSESEESQKSRRGGRTTVSKDVYVLYMDYSQTVITAQYDAKDPGDCSLEQRHEAPPPRLRQDQLEAYWGKFGRAIAKAASELASGGGGGSSSSSSKKDTTVGEGRPENLPLELIKRSAGKDALLPVGVRAYGALVYANLANASTMQYDEIRPGDILTLRNAKFEGHHGALKQRYKSEYGMQGGSGSTAGHVAVVEEWDGTRRSVRAWEQGREREGKERKAGGVRSEKFRLGDLRSGEVRVWRVVGRDWVGWAE</sequence>
<feature type="compositionally biased region" description="Low complexity" evidence="3">
    <location>
        <begin position="882"/>
        <end position="901"/>
    </location>
</feature>
<feature type="region of interest" description="Disordered" evidence="3">
    <location>
        <begin position="51"/>
        <end position="1063"/>
    </location>
</feature>
<evidence type="ECO:0000256" key="3">
    <source>
        <dbReference type="SAM" id="MobiDB-lite"/>
    </source>
</evidence>
<evidence type="ECO:0000256" key="2">
    <source>
        <dbReference type="PROSITE-ProRule" id="PRU00192"/>
    </source>
</evidence>
<dbReference type="Pfam" id="PF25459">
    <property type="entry name" value="AIM3_BBC1_C"/>
    <property type="match status" value="1"/>
</dbReference>
<dbReference type="Proteomes" id="UP000281245">
    <property type="component" value="Unassembled WGS sequence"/>
</dbReference>
<feature type="compositionally biased region" description="Low complexity" evidence="3">
    <location>
        <begin position="995"/>
        <end position="1004"/>
    </location>
</feature>
<feature type="compositionally biased region" description="Basic and acidic residues" evidence="3">
    <location>
        <begin position="370"/>
        <end position="380"/>
    </location>
</feature>
<evidence type="ECO:0000259" key="4">
    <source>
        <dbReference type="PROSITE" id="PS50002"/>
    </source>
</evidence>
<feature type="compositionally biased region" description="Basic and acidic residues" evidence="3">
    <location>
        <begin position="311"/>
        <end position="330"/>
    </location>
</feature>
<feature type="compositionally biased region" description="Low complexity" evidence="3">
    <location>
        <begin position="174"/>
        <end position="190"/>
    </location>
</feature>
<comment type="caution">
    <text evidence="5">The sequence shown here is derived from an EMBL/GenBank/DDBJ whole genome shotgun (WGS) entry which is preliminary data.</text>
</comment>
<dbReference type="SMART" id="SM00326">
    <property type="entry name" value="SH3"/>
    <property type="match status" value="1"/>
</dbReference>
<keyword evidence="1 2" id="KW-0728">SH3 domain</keyword>
<evidence type="ECO:0000256" key="1">
    <source>
        <dbReference type="ARBA" id="ARBA00022443"/>
    </source>
</evidence>
<dbReference type="SUPFAM" id="SSF50044">
    <property type="entry name" value="SH3-domain"/>
    <property type="match status" value="1"/>
</dbReference>
<dbReference type="Pfam" id="PF00018">
    <property type="entry name" value="SH3_1"/>
    <property type="match status" value="1"/>
</dbReference>
<feature type="compositionally biased region" description="Low complexity" evidence="3">
    <location>
        <begin position="439"/>
        <end position="460"/>
    </location>
</feature>
<gene>
    <name evidence="5" type="ORF">D0869_04477</name>
</gene>
<feature type="compositionally biased region" description="Pro residues" evidence="3">
    <location>
        <begin position="803"/>
        <end position="818"/>
    </location>
</feature>
<feature type="compositionally biased region" description="Pro residues" evidence="3">
    <location>
        <begin position="917"/>
        <end position="926"/>
    </location>
</feature>